<name>A0A445ATJ0_ARAHY</name>
<dbReference type="InterPro" id="IPR032675">
    <property type="entry name" value="LRR_dom_sf"/>
</dbReference>
<keyword evidence="2" id="KW-1185">Reference proteome</keyword>
<dbReference type="Gene3D" id="3.80.10.10">
    <property type="entry name" value="Ribonuclease Inhibitor"/>
    <property type="match status" value="1"/>
</dbReference>
<dbReference type="Pfam" id="PF00560">
    <property type="entry name" value="LRR_1"/>
    <property type="match status" value="2"/>
</dbReference>
<dbReference type="Proteomes" id="UP000289738">
    <property type="component" value="Chromosome B01"/>
</dbReference>
<sequence length="154" mass="17380">MILNIDFDMLWFYELIDLIQIIIDLNLAKVVLLPNLLALNLSNNKLEGSILSDFKSFGALYSLDLSGNLLNETIPRVLANFGHVIGSASYLWSISTTLCVIGVSKKYNQKNNFSYGVMMEKWHLKPLLKLPIILMTNISLALEGKDLFKRLSCL</sequence>
<dbReference type="AlphaFoldDB" id="A0A445ATJ0"/>
<organism evidence="1 2">
    <name type="scientific">Arachis hypogaea</name>
    <name type="common">Peanut</name>
    <dbReference type="NCBI Taxonomy" id="3818"/>
    <lineage>
        <taxon>Eukaryota</taxon>
        <taxon>Viridiplantae</taxon>
        <taxon>Streptophyta</taxon>
        <taxon>Embryophyta</taxon>
        <taxon>Tracheophyta</taxon>
        <taxon>Spermatophyta</taxon>
        <taxon>Magnoliopsida</taxon>
        <taxon>eudicotyledons</taxon>
        <taxon>Gunneridae</taxon>
        <taxon>Pentapetalae</taxon>
        <taxon>rosids</taxon>
        <taxon>fabids</taxon>
        <taxon>Fabales</taxon>
        <taxon>Fabaceae</taxon>
        <taxon>Papilionoideae</taxon>
        <taxon>50 kb inversion clade</taxon>
        <taxon>dalbergioids sensu lato</taxon>
        <taxon>Dalbergieae</taxon>
        <taxon>Pterocarpus clade</taxon>
        <taxon>Arachis</taxon>
    </lineage>
</organism>
<comment type="caution">
    <text evidence="1">The sequence shown here is derived from an EMBL/GenBank/DDBJ whole genome shotgun (WGS) entry which is preliminary data.</text>
</comment>
<accession>A0A445ATJ0</accession>
<gene>
    <name evidence="1" type="ORF">Ahy_B01g054218</name>
</gene>
<evidence type="ECO:0000313" key="1">
    <source>
        <dbReference type="EMBL" id="RYR29731.1"/>
    </source>
</evidence>
<dbReference type="EMBL" id="SDMP01000011">
    <property type="protein sequence ID" value="RYR29731.1"/>
    <property type="molecule type" value="Genomic_DNA"/>
</dbReference>
<proteinExistence type="predicted"/>
<reference evidence="1 2" key="1">
    <citation type="submission" date="2019-01" db="EMBL/GenBank/DDBJ databases">
        <title>Sequencing of cultivated peanut Arachis hypogaea provides insights into genome evolution and oil improvement.</title>
        <authorList>
            <person name="Chen X."/>
        </authorList>
    </citation>
    <scope>NUCLEOTIDE SEQUENCE [LARGE SCALE GENOMIC DNA]</scope>
    <source>
        <strain evidence="2">cv. Fuhuasheng</strain>
        <tissue evidence="1">Leaves</tissue>
    </source>
</reference>
<dbReference type="InterPro" id="IPR001611">
    <property type="entry name" value="Leu-rich_rpt"/>
</dbReference>
<protein>
    <submittedName>
        <fullName evidence="1">Uncharacterized protein</fullName>
    </submittedName>
</protein>
<evidence type="ECO:0000313" key="2">
    <source>
        <dbReference type="Proteomes" id="UP000289738"/>
    </source>
</evidence>
<dbReference type="SUPFAM" id="SSF52058">
    <property type="entry name" value="L domain-like"/>
    <property type="match status" value="1"/>
</dbReference>